<evidence type="ECO:0000313" key="2">
    <source>
        <dbReference type="EMBL" id="GAH42393.1"/>
    </source>
</evidence>
<keyword evidence="1" id="KW-0472">Membrane</keyword>
<organism evidence="2">
    <name type="scientific">marine sediment metagenome</name>
    <dbReference type="NCBI Taxonomy" id="412755"/>
    <lineage>
        <taxon>unclassified sequences</taxon>
        <taxon>metagenomes</taxon>
        <taxon>ecological metagenomes</taxon>
    </lineage>
</organism>
<keyword evidence="1" id="KW-1133">Transmembrane helix</keyword>
<reference evidence="2" key="1">
    <citation type="journal article" date="2014" name="Front. Microbiol.">
        <title>High frequency of phylogenetically diverse reductive dehalogenase-homologous genes in deep subseafloor sedimentary metagenomes.</title>
        <authorList>
            <person name="Kawai M."/>
            <person name="Futagami T."/>
            <person name="Toyoda A."/>
            <person name="Takaki Y."/>
            <person name="Nishi S."/>
            <person name="Hori S."/>
            <person name="Arai W."/>
            <person name="Tsubouchi T."/>
            <person name="Morono Y."/>
            <person name="Uchiyama I."/>
            <person name="Ito T."/>
            <person name="Fujiyama A."/>
            <person name="Inagaki F."/>
            <person name="Takami H."/>
        </authorList>
    </citation>
    <scope>NUCLEOTIDE SEQUENCE</scope>
    <source>
        <strain evidence="2">Expedition CK06-06</strain>
    </source>
</reference>
<dbReference type="SUPFAM" id="SSF51161">
    <property type="entry name" value="Trimeric LpxA-like enzymes"/>
    <property type="match status" value="1"/>
</dbReference>
<evidence type="ECO:0008006" key="3">
    <source>
        <dbReference type="Google" id="ProtNLM"/>
    </source>
</evidence>
<dbReference type="AlphaFoldDB" id="X1HAP3"/>
<dbReference type="Gene3D" id="2.160.10.10">
    <property type="entry name" value="Hexapeptide repeat proteins"/>
    <property type="match status" value="1"/>
</dbReference>
<feature type="transmembrane region" description="Helical" evidence="1">
    <location>
        <begin position="25"/>
        <end position="43"/>
    </location>
</feature>
<dbReference type="InterPro" id="IPR011004">
    <property type="entry name" value="Trimer_LpxA-like_sf"/>
</dbReference>
<accession>X1HAP3</accession>
<gene>
    <name evidence="2" type="ORF">S03H2_18935</name>
</gene>
<proteinExistence type="predicted"/>
<keyword evidence="1" id="KW-0812">Transmembrane</keyword>
<dbReference type="EMBL" id="BARU01009849">
    <property type="protein sequence ID" value="GAH42393.1"/>
    <property type="molecule type" value="Genomic_DNA"/>
</dbReference>
<evidence type="ECO:0000256" key="1">
    <source>
        <dbReference type="SAM" id="Phobius"/>
    </source>
</evidence>
<comment type="caution">
    <text evidence="2">The sequence shown here is derived from an EMBL/GenBank/DDBJ whole genome shotgun (WGS) entry which is preliminary data.</text>
</comment>
<sequence length="147" mass="16368">MDFSSHLNDAWCDAEFISFGKNVTVGQGAVIMSSMVVGNYLIIKKIRFDDYALIGGQSTIAPGTHFGEDTVLGAVSVTTLNQKLEDGWIYSGIPARKLKPNKYAEMRRDIIHKVDVDEEEKVETEHEVNIDDDKKHLIKRGNGGDNK</sequence>
<protein>
    <recommendedName>
        <fullName evidence="3">Acetyltransferase</fullName>
    </recommendedName>
</protein>
<name>X1HAP3_9ZZZZ</name>